<dbReference type="InterPro" id="IPR009000">
    <property type="entry name" value="Transl_B-barrel_sf"/>
</dbReference>
<name>A0A1G4XWV2_9ACTN</name>
<protein>
    <recommendedName>
        <fullName evidence="3">Elongation factor Tu</fullName>
    </recommendedName>
</protein>
<dbReference type="RefSeq" id="WP_092802067.1">
    <property type="nucleotide sequence ID" value="NZ_FMUH01000002.1"/>
</dbReference>
<sequence>MTRFDVRESLVLTGRGKWVQGELDGAPPAVGDELVVVHTGARVRVRQVADDGGRLLLDDVVRPGAVLVGLADTLPDVPDPGPVPPPGPVHYEVGFTGRITGRGPVLSGSLRRGVVEAGAVLAVVGSGATVRVRSVEFHRRETVDGVVLGLYPHPDDAAHVAEGDVLVSREGEG</sequence>
<gene>
    <name evidence="1" type="ORF">SAMN03159343_1644</name>
</gene>
<reference evidence="2" key="1">
    <citation type="submission" date="2016-10" db="EMBL/GenBank/DDBJ databases">
        <authorList>
            <person name="Varghese N."/>
            <person name="Submissions S."/>
        </authorList>
    </citation>
    <scope>NUCLEOTIDE SEQUENCE [LARGE SCALE GENOMIC DNA]</scope>
    <source>
        <strain evidence="2">DSM 45722</strain>
    </source>
</reference>
<proteinExistence type="predicted"/>
<dbReference type="STRING" id="1960309.SAMN03159343_1644"/>
<evidence type="ECO:0000313" key="1">
    <source>
        <dbReference type="EMBL" id="SCX45672.1"/>
    </source>
</evidence>
<dbReference type="Gene3D" id="2.40.30.10">
    <property type="entry name" value="Translation factors"/>
    <property type="match status" value="1"/>
</dbReference>
<dbReference type="EMBL" id="FMUH01000002">
    <property type="protein sequence ID" value="SCX45672.1"/>
    <property type="molecule type" value="Genomic_DNA"/>
</dbReference>
<dbReference type="Proteomes" id="UP000198981">
    <property type="component" value="Unassembled WGS sequence"/>
</dbReference>
<dbReference type="AlphaFoldDB" id="A0A1G4XWV2"/>
<accession>A0A1G4XWV2</accession>
<evidence type="ECO:0000313" key="2">
    <source>
        <dbReference type="Proteomes" id="UP000198981"/>
    </source>
</evidence>
<evidence type="ECO:0008006" key="3">
    <source>
        <dbReference type="Google" id="ProtNLM"/>
    </source>
</evidence>
<keyword evidence="2" id="KW-1185">Reference proteome</keyword>
<dbReference type="OrthoDB" id="3829909at2"/>
<dbReference type="SUPFAM" id="SSF50447">
    <property type="entry name" value="Translation proteins"/>
    <property type="match status" value="1"/>
</dbReference>
<organism evidence="1 2">
    <name type="scientific">Klenkia marina</name>
    <dbReference type="NCBI Taxonomy" id="1960309"/>
    <lineage>
        <taxon>Bacteria</taxon>
        <taxon>Bacillati</taxon>
        <taxon>Actinomycetota</taxon>
        <taxon>Actinomycetes</taxon>
        <taxon>Geodermatophilales</taxon>
        <taxon>Geodermatophilaceae</taxon>
        <taxon>Klenkia</taxon>
    </lineage>
</organism>